<sequence>ALLPRALDRIFALANNLQTEGSEVDDGGADGTTDLPQVHALNMLRELVDDHTLASDIVPYIEQAYVLALTGLRSRRWAIRNTCSLLYAALTRRVFGNSRARDETKYDGITGRELFTRFPGLHPFLTKQLEDAVDRLTVADMVREGNQQGAADAIAAVCESAEAGVLGRAMPPGDPVDTVLRSGAKFIHPALYPCLILLARLQPSLIDASKQSAAPPSADEGSVAAAEAVGLGGDFDMEKGSLAPRRRRPSQAAETAGLVATTSHAASSTEAVAPPMNLEQEPLTRVNERNSTVHVTSASTMLSMYSFTGLVEMCVDNPVFKTREMAARAFAPLIPSDQAAAACVSLIRGIRDAGDTIASNSCHGVLCQVHELLRVHWHLGDNGSESMRWAFIRHIFPALSSLWPILVQSLDRRTSEDGSLAASNEPAATVHEVTDVVRHKYLTIINDFVARGETWLLRGVGDAALVRTVRVLLSRFRLTMLYGSLHPLFAGSQALEHLGSAQVPGAYGTVLELTRLYLACVDDRTTAVVRGDGSVQLQVDGELMDEHGVPFDSDESSNSGGGGSEVMYAPWPALSSVLMSNAYYEAKLCVLEWMADHAEHERMEIVERIGIDNLLPLLIIDVRGPGAAAAEQPGMGAEGRQQPSRDPLVRAAAIRLLTLLCTKLDVDVNTLPVGDALAFWDSISDQLQWPRCPLSVSTALVEFQAALVHMVHAHASSGGSVEAMAAVGRRTLAWAQRLYGWADAENAEPYRRAVSRALVTYSVIKRYKEAGGTEAVSMDGPSEEVIRLCYWRLLQDDDEDIREYVAASISRRLGRELACDQACEKLVADFAPAANGRFPMAYIDDRLAYLLGLPDGQTASDVVRSAISPGRALFEHECPNVYIDEPRNVQLAYFSLVTIADTFAPGAELGVLVDGAVRCVEALRAAIEVLHESRDAAMRSGVALAGALGVTSLATLFPRLQSWILGARLALFAASRLDDSARCAAVADGVRGVADAWLTSEELKPVHPWIVRTLRSLLGLAVYAGEEGASRRITREQAVADLFLLTFAS</sequence>
<comment type="caution">
    <text evidence="5">The sequence shown here is derived from an EMBL/GenBank/DDBJ whole genome shotgun (WGS) entry which is preliminary data.</text>
</comment>
<evidence type="ECO:0000256" key="1">
    <source>
        <dbReference type="ARBA" id="ARBA00022694"/>
    </source>
</evidence>
<dbReference type="PANTHER" id="PTHR14387:SF0">
    <property type="entry name" value="DUF2428 DOMAIN-CONTAINING PROTEIN"/>
    <property type="match status" value="1"/>
</dbReference>
<dbReference type="GO" id="GO:0005829">
    <property type="term" value="C:cytosol"/>
    <property type="evidence" value="ECO:0007669"/>
    <property type="project" value="TreeGrafter"/>
</dbReference>
<dbReference type="EMBL" id="JANBOI010000820">
    <property type="protein sequence ID" value="KAJ1728420.1"/>
    <property type="molecule type" value="Genomic_DNA"/>
</dbReference>
<evidence type="ECO:0000259" key="4">
    <source>
        <dbReference type="Pfam" id="PF25151"/>
    </source>
</evidence>
<protein>
    <recommendedName>
        <fullName evidence="7">DUF2428 domain-containing protein</fullName>
    </recommendedName>
</protein>
<feature type="non-terminal residue" evidence="5">
    <location>
        <position position="1"/>
    </location>
</feature>
<dbReference type="InterPro" id="IPR019442">
    <property type="entry name" value="THADA/TRM732_DUF2428"/>
</dbReference>
<dbReference type="InterPro" id="IPR056842">
    <property type="entry name" value="THADA-like_TPR_C"/>
</dbReference>
<organism evidence="5 6">
    <name type="scientific">Coemansia biformis</name>
    <dbReference type="NCBI Taxonomy" id="1286918"/>
    <lineage>
        <taxon>Eukaryota</taxon>
        <taxon>Fungi</taxon>
        <taxon>Fungi incertae sedis</taxon>
        <taxon>Zoopagomycota</taxon>
        <taxon>Kickxellomycotina</taxon>
        <taxon>Kickxellomycetes</taxon>
        <taxon>Kickxellales</taxon>
        <taxon>Kickxellaceae</taxon>
        <taxon>Coemansia</taxon>
    </lineage>
</organism>
<dbReference type="InterPro" id="IPR051954">
    <property type="entry name" value="tRNA_methyltransferase_THADA"/>
</dbReference>
<evidence type="ECO:0000259" key="3">
    <source>
        <dbReference type="Pfam" id="PF10350"/>
    </source>
</evidence>
<name>A0A9W7Y5J7_9FUNG</name>
<evidence type="ECO:0008006" key="7">
    <source>
        <dbReference type="Google" id="ProtNLM"/>
    </source>
</evidence>
<keyword evidence="1" id="KW-0819">tRNA processing</keyword>
<gene>
    <name evidence="5" type="ORF">LPJ61_004041</name>
</gene>
<proteinExistence type="predicted"/>
<accession>A0A9W7Y5J7</accession>
<evidence type="ECO:0000313" key="5">
    <source>
        <dbReference type="EMBL" id="KAJ1728420.1"/>
    </source>
</evidence>
<feature type="domain" description="DUF2428" evidence="3">
    <location>
        <begin position="2"/>
        <end position="78"/>
    </location>
</feature>
<dbReference type="AlphaFoldDB" id="A0A9W7Y5J7"/>
<dbReference type="Proteomes" id="UP001143981">
    <property type="component" value="Unassembled WGS sequence"/>
</dbReference>
<dbReference type="Pfam" id="PF10350">
    <property type="entry name" value="DUF2428"/>
    <property type="match status" value="1"/>
</dbReference>
<dbReference type="OrthoDB" id="73997at2759"/>
<dbReference type="GO" id="GO:0030488">
    <property type="term" value="P:tRNA methylation"/>
    <property type="evidence" value="ECO:0007669"/>
    <property type="project" value="TreeGrafter"/>
</dbReference>
<evidence type="ECO:0000256" key="2">
    <source>
        <dbReference type="SAM" id="MobiDB-lite"/>
    </source>
</evidence>
<dbReference type="Pfam" id="PF25151">
    <property type="entry name" value="TPR_Trm732_C"/>
    <property type="match status" value="2"/>
</dbReference>
<evidence type="ECO:0000313" key="6">
    <source>
        <dbReference type="Proteomes" id="UP001143981"/>
    </source>
</evidence>
<reference evidence="5" key="1">
    <citation type="submission" date="2022-07" db="EMBL/GenBank/DDBJ databases">
        <title>Phylogenomic reconstructions and comparative analyses of Kickxellomycotina fungi.</title>
        <authorList>
            <person name="Reynolds N.K."/>
            <person name="Stajich J.E."/>
            <person name="Barry K."/>
            <person name="Grigoriev I.V."/>
            <person name="Crous P."/>
            <person name="Smith M.E."/>
        </authorList>
    </citation>
    <scope>NUCLEOTIDE SEQUENCE</scope>
    <source>
        <strain evidence="5">BCRC 34381</strain>
    </source>
</reference>
<feature type="region of interest" description="Disordered" evidence="2">
    <location>
        <begin position="236"/>
        <end position="256"/>
    </location>
</feature>
<keyword evidence="6" id="KW-1185">Reference proteome</keyword>
<feature type="domain" description="tRNA (32-2'-O)-methyltransferase regulator THADA-like C-terminal TPR repeats region" evidence="4">
    <location>
        <begin position="295"/>
        <end position="372"/>
    </location>
</feature>
<dbReference type="PANTHER" id="PTHR14387">
    <property type="entry name" value="THADA/DEATH RECEPTOR INTERACTING PROTEIN"/>
    <property type="match status" value="1"/>
</dbReference>
<feature type="domain" description="tRNA (32-2'-O)-methyltransferase regulator THADA-like C-terminal TPR repeats region" evidence="4">
    <location>
        <begin position="80"/>
        <end position="139"/>
    </location>
</feature>